<evidence type="ECO:0000313" key="2">
    <source>
        <dbReference type="EMBL" id="MEN0643775.1"/>
    </source>
</evidence>
<dbReference type="InterPro" id="IPR007863">
    <property type="entry name" value="Peptidase_M16_C"/>
</dbReference>
<dbReference type="SUPFAM" id="SSF63411">
    <property type="entry name" value="LuxS/MPP-like metallohydrolase"/>
    <property type="match status" value="2"/>
</dbReference>
<dbReference type="InterPro" id="IPR011249">
    <property type="entry name" value="Metalloenz_LuxS/M16"/>
</dbReference>
<proteinExistence type="predicted"/>
<dbReference type="EMBL" id="JBCITK010000001">
    <property type="protein sequence ID" value="MEN0643775.1"/>
    <property type="molecule type" value="Genomic_DNA"/>
</dbReference>
<feature type="domain" description="Peptidase M16 C-terminal" evidence="1">
    <location>
        <begin position="184"/>
        <end position="359"/>
    </location>
</feature>
<gene>
    <name evidence="2" type="ORF">MKY91_11505</name>
</gene>
<protein>
    <submittedName>
        <fullName evidence="2">Pitrilysin family protein</fullName>
    </submittedName>
</protein>
<dbReference type="Pfam" id="PF05193">
    <property type="entry name" value="Peptidase_M16_C"/>
    <property type="match status" value="1"/>
</dbReference>
<dbReference type="RefSeq" id="WP_343130634.1">
    <property type="nucleotide sequence ID" value="NZ_JBCITK010000001.1"/>
</dbReference>
<dbReference type="PANTHER" id="PTHR11851">
    <property type="entry name" value="METALLOPROTEASE"/>
    <property type="match status" value="1"/>
</dbReference>
<keyword evidence="3" id="KW-1185">Reference proteome</keyword>
<dbReference type="PANTHER" id="PTHR11851:SF186">
    <property type="entry name" value="INACTIVE METALLOPROTEASE YMFF-RELATED"/>
    <property type="match status" value="1"/>
</dbReference>
<evidence type="ECO:0000313" key="3">
    <source>
        <dbReference type="Proteomes" id="UP001418796"/>
    </source>
</evidence>
<dbReference type="Gene3D" id="3.30.830.10">
    <property type="entry name" value="Metalloenzyme, LuxS/M16 peptidase-like"/>
    <property type="match status" value="2"/>
</dbReference>
<organism evidence="2 3">
    <name type="scientific">Alkalicoccobacillus gibsonii</name>
    <dbReference type="NCBI Taxonomy" id="79881"/>
    <lineage>
        <taxon>Bacteria</taxon>
        <taxon>Bacillati</taxon>
        <taxon>Bacillota</taxon>
        <taxon>Bacilli</taxon>
        <taxon>Bacillales</taxon>
        <taxon>Bacillaceae</taxon>
        <taxon>Alkalicoccobacillus</taxon>
    </lineage>
</organism>
<dbReference type="NCBIfam" id="NF047422">
    <property type="entry name" value="YfmF_fam"/>
    <property type="match status" value="1"/>
</dbReference>
<name>A0ABU9VIR8_9BACI</name>
<reference evidence="2 3" key="1">
    <citation type="submission" date="2024-03" db="EMBL/GenBank/DDBJ databases">
        <title>Bacilli Hybrid Assemblies.</title>
        <authorList>
            <person name="Kovac J."/>
        </authorList>
    </citation>
    <scope>NUCLEOTIDE SEQUENCE [LARGE SCALE GENOMIC DNA]</scope>
    <source>
        <strain evidence="2 3">FSL R7-0666</strain>
    </source>
</reference>
<comment type="caution">
    <text evidence="2">The sequence shown here is derived from an EMBL/GenBank/DDBJ whole genome shotgun (WGS) entry which is preliminary data.</text>
</comment>
<sequence>MEQSEQQFTHQGMNVHVMKSDKFKTTTFMVMLRAPLTKETVSLRALLPHVLQGGTEKWPTRQKLRVHLDDLYGARLSGDVRKSGEQHVMTFFMDVANERYLKDSEPLLQQALDVLADVLIHPVTNNGAFMSDVVEREKRTLKQRIESVYDDKMRFANMRATEVMCEGEPYAIPAFGDIEGVEAITAEALYAYYKQMLQSDQIDLYVVGDVDEDEVSESIHQAFTLPQTTPHGAKVRVETPSVQEVKIISEKQKIKQGKLNMGFRTHTFYGDHDYAAMQVFNGLYGGFAHSKLFINVREKESLAYYAASRLESHKGILMVMAGIEFDKYDRAVEIIKEQFEGMKQGDFTEDEIAQTKSMLINQLLETTDSASGQIELHYREQLSQVNQSVEALIEQIKQVTKEDIQACAKKCQLDTIYFLKGEDEHETSSI</sequence>
<dbReference type="Proteomes" id="UP001418796">
    <property type="component" value="Unassembled WGS sequence"/>
</dbReference>
<dbReference type="InterPro" id="IPR050361">
    <property type="entry name" value="MPP/UQCRC_Complex"/>
</dbReference>
<evidence type="ECO:0000259" key="1">
    <source>
        <dbReference type="Pfam" id="PF05193"/>
    </source>
</evidence>
<accession>A0ABU9VIR8</accession>